<gene>
    <name evidence="10" type="ORF">AAK873_02015</name>
</gene>
<reference evidence="10 11" key="1">
    <citation type="submission" date="2024-03" db="EMBL/GenBank/DDBJ databases">
        <title>Mouse gut bacterial collection (mGBC) of GemPharmatech.</title>
        <authorList>
            <person name="He Y."/>
            <person name="Dong L."/>
            <person name="Wu D."/>
            <person name="Gao X."/>
            <person name="Lin Z."/>
        </authorList>
    </citation>
    <scope>NUCLEOTIDE SEQUENCE [LARGE SCALE GENOMIC DNA]</scope>
    <source>
        <strain evidence="10 11">54-13</strain>
    </source>
</reference>
<evidence type="ECO:0000256" key="1">
    <source>
        <dbReference type="ARBA" id="ARBA00005641"/>
    </source>
</evidence>
<organism evidence="10 11">
    <name type="scientific">Heminiphilus faecis</name>
    <dbReference type="NCBI Taxonomy" id="2601703"/>
    <lineage>
        <taxon>Bacteria</taxon>
        <taxon>Pseudomonadati</taxon>
        <taxon>Bacteroidota</taxon>
        <taxon>Bacteroidia</taxon>
        <taxon>Bacteroidales</taxon>
        <taxon>Muribaculaceae</taxon>
        <taxon>Heminiphilus</taxon>
    </lineage>
</organism>
<dbReference type="EMBL" id="JBCLPP010000004">
    <property type="protein sequence ID" value="MEY8244392.1"/>
    <property type="molecule type" value="Genomic_DNA"/>
</dbReference>
<feature type="signal peptide" evidence="8">
    <location>
        <begin position="1"/>
        <end position="21"/>
    </location>
</feature>
<dbReference type="Pfam" id="PF00150">
    <property type="entry name" value="Cellulase"/>
    <property type="match status" value="1"/>
</dbReference>
<dbReference type="PANTHER" id="PTHR31297:SF41">
    <property type="entry name" value="ENDOGLUCANASE, PUTATIVE (AFU_ORTHOLOGUE AFUA_5G01830)-RELATED"/>
    <property type="match status" value="1"/>
</dbReference>
<evidence type="ECO:0000313" key="11">
    <source>
        <dbReference type="Proteomes" id="UP001565200"/>
    </source>
</evidence>
<keyword evidence="5 7" id="KW-0326">Glycosidase</keyword>
<dbReference type="GO" id="GO:0016787">
    <property type="term" value="F:hydrolase activity"/>
    <property type="evidence" value="ECO:0007669"/>
    <property type="project" value="UniProtKB-KW"/>
</dbReference>
<accession>A0ABV4CTP7</accession>
<feature type="chain" id="PRO_5045927563" evidence="8">
    <location>
        <begin position="22"/>
        <end position="426"/>
    </location>
</feature>
<dbReference type="Gene3D" id="3.20.20.80">
    <property type="entry name" value="Glycosidases"/>
    <property type="match status" value="1"/>
</dbReference>
<evidence type="ECO:0000256" key="7">
    <source>
        <dbReference type="RuleBase" id="RU361153"/>
    </source>
</evidence>
<evidence type="ECO:0000256" key="4">
    <source>
        <dbReference type="ARBA" id="ARBA00023277"/>
    </source>
</evidence>
<proteinExistence type="inferred from homology"/>
<dbReference type="SUPFAM" id="SSF51445">
    <property type="entry name" value="(Trans)glycosidases"/>
    <property type="match status" value="1"/>
</dbReference>
<dbReference type="InterPro" id="IPR001547">
    <property type="entry name" value="Glyco_hydro_5"/>
</dbReference>
<dbReference type="RefSeq" id="WP_369863161.1">
    <property type="nucleotide sequence ID" value="NZ_JBCLPP010000004.1"/>
</dbReference>
<keyword evidence="6" id="KW-0624">Polysaccharide degradation</keyword>
<keyword evidence="3" id="KW-0136">Cellulose degradation</keyword>
<protein>
    <submittedName>
        <fullName evidence="10">Glycoside hydrolase family 5 protein</fullName>
    </submittedName>
</protein>
<comment type="caution">
    <text evidence="10">The sequence shown here is derived from an EMBL/GenBank/DDBJ whole genome shotgun (WGS) entry which is preliminary data.</text>
</comment>
<dbReference type="InterPro" id="IPR017853">
    <property type="entry name" value="GH"/>
</dbReference>
<keyword evidence="11" id="KW-1185">Reference proteome</keyword>
<evidence type="ECO:0000256" key="6">
    <source>
        <dbReference type="ARBA" id="ARBA00023326"/>
    </source>
</evidence>
<keyword evidence="4" id="KW-0119">Carbohydrate metabolism</keyword>
<evidence type="ECO:0000256" key="5">
    <source>
        <dbReference type="ARBA" id="ARBA00023295"/>
    </source>
</evidence>
<dbReference type="InterPro" id="IPR050386">
    <property type="entry name" value="Glycosyl_hydrolase_5"/>
</dbReference>
<evidence type="ECO:0000256" key="3">
    <source>
        <dbReference type="ARBA" id="ARBA00023001"/>
    </source>
</evidence>
<sequence>MTFKSSISRIKLTLMSLFITAAAIHSCSSGSRKASGAIDETTPQDTVLTVKGAVEMAQQFGMGWNLGNQMDAQKDGVASETAWGNPVVTQALFDKLANAGIKTVRIPVTWLGHIGDAPGYTINKAWLDRVEQLVGYAEKAGLNAIINIHHDGADSRHWLDIKGAAENPEINAAVTAQIKAMWAQIASRFKDKGQFLIFESFNEIHDGGWGWGANRTDGGKQYRTLNEWNQAFVDTVRATGGNNADRYLAVPSYCTNPDNAVDGSFKLPQDSADNRLIVAVHYYAPVDYSLNDKFKEWGHTGTDVDTWGDETSLLETFGKLKSMYVDKGIPVYIGEMGCVRRDNERAEKFRRYYLEYVCKAARDHNLAPIYWDNGYGGTGREQSGLFDRTTGEYLNNGGDIMSTMVKAVTTDDPDYTLQSVYDNAPI</sequence>
<dbReference type="Proteomes" id="UP001565200">
    <property type="component" value="Unassembled WGS sequence"/>
</dbReference>
<evidence type="ECO:0000256" key="8">
    <source>
        <dbReference type="SAM" id="SignalP"/>
    </source>
</evidence>
<name>A0ABV4CTP7_9BACT</name>
<evidence type="ECO:0000313" key="10">
    <source>
        <dbReference type="EMBL" id="MEY8244392.1"/>
    </source>
</evidence>
<evidence type="ECO:0000259" key="9">
    <source>
        <dbReference type="Pfam" id="PF00150"/>
    </source>
</evidence>
<evidence type="ECO:0000256" key="2">
    <source>
        <dbReference type="ARBA" id="ARBA00022801"/>
    </source>
</evidence>
<dbReference type="PANTHER" id="PTHR31297">
    <property type="entry name" value="GLUCAN ENDO-1,6-BETA-GLUCOSIDASE B"/>
    <property type="match status" value="1"/>
</dbReference>
<keyword evidence="8" id="KW-0732">Signal</keyword>
<feature type="domain" description="Glycoside hydrolase family 5" evidence="9">
    <location>
        <begin position="73"/>
        <end position="375"/>
    </location>
</feature>
<comment type="similarity">
    <text evidence="1 7">Belongs to the glycosyl hydrolase 5 (cellulase A) family.</text>
</comment>
<keyword evidence="2 7" id="KW-0378">Hydrolase</keyword>